<dbReference type="InterPro" id="IPR002110">
    <property type="entry name" value="Ankyrin_rpt"/>
</dbReference>
<dbReference type="InterPro" id="IPR036770">
    <property type="entry name" value="Ankyrin_rpt-contain_sf"/>
</dbReference>
<organism evidence="1">
    <name type="scientific">Terrestrivirus sp</name>
    <dbReference type="NCBI Taxonomy" id="2487775"/>
    <lineage>
        <taxon>Viruses</taxon>
        <taxon>Varidnaviria</taxon>
        <taxon>Bamfordvirae</taxon>
        <taxon>Nucleocytoviricota</taxon>
        <taxon>Megaviricetes</taxon>
        <taxon>Imitervirales</taxon>
        <taxon>Mimiviridae</taxon>
        <taxon>Klosneuvirinae</taxon>
    </lineage>
</organism>
<name>A0A3G4ZN54_9VIRU</name>
<evidence type="ECO:0000313" key="1">
    <source>
        <dbReference type="EMBL" id="AYV76295.1"/>
    </source>
</evidence>
<protein>
    <recommendedName>
        <fullName evidence="2">Ankyrin repeat protein</fullName>
    </recommendedName>
</protein>
<dbReference type="Gene3D" id="1.25.40.20">
    <property type="entry name" value="Ankyrin repeat-containing domain"/>
    <property type="match status" value="1"/>
</dbReference>
<reference evidence="1" key="1">
    <citation type="submission" date="2018-10" db="EMBL/GenBank/DDBJ databases">
        <title>Hidden diversity of soil giant viruses.</title>
        <authorList>
            <person name="Schulz F."/>
            <person name="Alteio L."/>
            <person name="Goudeau D."/>
            <person name="Ryan E.M."/>
            <person name="Malmstrom R.R."/>
            <person name="Blanchard J."/>
            <person name="Woyke T."/>
        </authorList>
    </citation>
    <scope>NUCLEOTIDE SEQUENCE</scope>
    <source>
        <strain evidence="1">TEV1</strain>
    </source>
</reference>
<sequence length="321" mass="37503">MKTKSLLNTLNLKTEFDNEQKEYIKNNVIELFMDSCKSGYKNLAEYLYDLYKEDLLDTHQIYINNVYKYTCAHGHKEIAEWLYNLSDFSTNDQEFIWTCEGGHVETAKWLYNLSKMDGNKKININVKRNKAFKMSCINGHIEMAKFLYELSKIDGNKKIKIDKTFNETFIEICSKGKTQVVEYLYNLSKTDGNAKININMGDKIRDKDSPFIHSCIGNHTETAVFLYKLSKLDNNIPLDDYSFRTAVHDCCWRANTSGFEWLYIIGLKVEDFIDDDLISTCCERRFYLKTTLNFLCRLCPQYSVVDNGDKLIPMKNGKKIE</sequence>
<dbReference type="Pfam" id="PF12796">
    <property type="entry name" value="Ank_2"/>
    <property type="match status" value="1"/>
</dbReference>
<gene>
    <name evidence="1" type="ORF">Terrestrivirus5_117</name>
</gene>
<evidence type="ECO:0008006" key="2">
    <source>
        <dbReference type="Google" id="ProtNLM"/>
    </source>
</evidence>
<dbReference type="EMBL" id="MK071983">
    <property type="protein sequence ID" value="AYV76295.1"/>
    <property type="molecule type" value="Genomic_DNA"/>
</dbReference>
<accession>A0A3G4ZN54</accession>
<proteinExistence type="predicted"/>
<dbReference type="SUPFAM" id="SSF48403">
    <property type="entry name" value="Ankyrin repeat"/>
    <property type="match status" value="1"/>
</dbReference>